<dbReference type="GO" id="GO:0005886">
    <property type="term" value="C:plasma membrane"/>
    <property type="evidence" value="ECO:0007669"/>
    <property type="project" value="TreeGrafter"/>
</dbReference>
<dbReference type="EMBL" id="CP015243">
    <property type="protein sequence ID" value="ANF58281.1"/>
    <property type="molecule type" value="Genomic_DNA"/>
</dbReference>
<sequence length="154" mass="16921">MGGKPGSEPEDQPIGVDAPRPRRSRSRWARTMWVGLAVLCFAIGVVGIFLPLLPATDFFLLAAICASRGSRRLERWIRANRFSGPAIEAWERERAISPLAKCLTVVMMSSSLVIIYLHTGFNLVFWAVLAVLVAVAAFVLSRPSPSRDQRGDAN</sequence>
<evidence type="ECO:0008006" key="5">
    <source>
        <dbReference type="Google" id="ProtNLM"/>
    </source>
</evidence>
<accession>A0A172YG75</accession>
<keyword evidence="2" id="KW-1133">Transmembrane helix</keyword>
<dbReference type="AlphaFoldDB" id="A0A172YG75"/>
<proteinExistence type="predicted"/>
<feature type="region of interest" description="Disordered" evidence="1">
    <location>
        <begin position="1"/>
        <end position="22"/>
    </location>
</feature>
<dbReference type="KEGG" id="haa:A5892_13045"/>
<keyword evidence="2" id="KW-0812">Transmembrane</keyword>
<reference evidence="3 4" key="1">
    <citation type="submission" date="2016-04" db="EMBL/GenBank/DDBJ databases">
        <title>Complete Genome Sequence of Halotalea alkalilenta IHB B 13600.</title>
        <authorList>
            <person name="Swarnkar M.K."/>
            <person name="Sharma A."/>
            <person name="Kaushal K."/>
            <person name="Soni R."/>
            <person name="Rana S."/>
            <person name="Singh A.K."/>
            <person name="Gulati A."/>
        </authorList>
    </citation>
    <scope>NUCLEOTIDE SEQUENCE [LARGE SCALE GENOMIC DNA]</scope>
    <source>
        <strain evidence="3 4">IHB B 13600</strain>
    </source>
</reference>
<protein>
    <recommendedName>
        <fullName evidence="5">Inner membrane protein</fullName>
    </recommendedName>
</protein>
<keyword evidence="2" id="KW-0472">Membrane</keyword>
<evidence type="ECO:0000256" key="2">
    <source>
        <dbReference type="SAM" id="Phobius"/>
    </source>
</evidence>
<evidence type="ECO:0000313" key="3">
    <source>
        <dbReference type="EMBL" id="ANF58281.1"/>
    </source>
</evidence>
<feature type="transmembrane region" description="Helical" evidence="2">
    <location>
        <begin position="32"/>
        <end position="52"/>
    </location>
</feature>
<evidence type="ECO:0000313" key="4">
    <source>
        <dbReference type="Proteomes" id="UP000077875"/>
    </source>
</evidence>
<keyword evidence="4" id="KW-1185">Reference proteome</keyword>
<feature type="transmembrane region" description="Helical" evidence="2">
    <location>
        <begin position="123"/>
        <end position="140"/>
    </location>
</feature>
<dbReference type="PANTHER" id="PTHR35813">
    <property type="entry name" value="INNER MEMBRANE PROTEIN YBAN"/>
    <property type="match status" value="1"/>
</dbReference>
<name>A0A172YG75_9GAMM</name>
<dbReference type="Proteomes" id="UP000077875">
    <property type="component" value="Chromosome"/>
</dbReference>
<dbReference type="Pfam" id="PF04304">
    <property type="entry name" value="DUF454"/>
    <property type="match status" value="1"/>
</dbReference>
<dbReference type="RefSeq" id="WP_082890451.1">
    <property type="nucleotide sequence ID" value="NZ_CP015243.1"/>
</dbReference>
<dbReference type="InterPro" id="IPR007401">
    <property type="entry name" value="DUF454"/>
</dbReference>
<organism evidence="3 4">
    <name type="scientific">Halotalea alkalilenta</name>
    <dbReference type="NCBI Taxonomy" id="376489"/>
    <lineage>
        <taxon>Bacteria</taxon>
        <taxon>Pseudomonadati</taxon>
        <taxon>Pseudomonadota</taxon>
        <taxon>Gammaproteobacteria</taxon>
        <taxon>Oceanospirillales</taxon>
        <taxon>Halomonadaceae</taxon>
        <taxon>Halotalea</taxon>
    </lineage>
</organism>
<evidence type="ECO:0000256" key="1">
    <source>
        <dbReference type="SAM" id="MobiDB-lite"/>
    </source>
</evidence>
<dbReference type="PANTHER" id="PTHR35813:SF1">
    <property type="entry name" value="INNER MEMBRANE PROTEIN YBAN"/>
    <property type="match status" value="1"/>
</dbReference>
<gene>
    <name evidence="3" type="ORF">A5892_13045</name>
</gene>